<evidence type="ECO:0000256" key="6">
    <source>
        <dbReference type="SAM" id="Phobius"/>
    </source>
</evidence>
<dbReference type="Pfam" id="PF06081">
    <property type="entry name" value="ArAE_1"/>
    <property type="match status" value="1"/>
</dbReference>
<evidence type="ECO:0000256" key="2">
    <source>
        <dbReference type="ARBA" id="ARBA00022475"/>
    </source>
</evidence>
<keyword evidence="5 6" id="KW-0472">Membrane</keyword>
<gene>
    <name evidence="7" type="ORF">SAMN05216244_3310</name>
</gene>
<dbReference type="Proteomes" id="UP000182347">
    <property type="component" value="Unassembled WGS sequence"/>
</dbReference>
<accession>A0A1G9VJJ5</accession>
<dbReference type="OrthoDB" id="1653617at2"/>
<proteinExistence type="predicted"/>
<protein>
    <submittedName>
        <fullName evidence="7">Uncharacterized membrane protein YgaE, UPF0421/DUF939 family</fullName>
    </submittedName>
</protein>
<name>A0A1G9VJJ5_9BACI</name>
<organism evidence="7 8">
    <name type="scientific">Sediminibacillus halophilus</name>
    <dbReference type="NCBI Taxonomy" id="482461"/>
    <lineage>
        <taxon>Bacteria</taxon>
        <taxon>Bacillati</taxon>
        <taxon>Bacillota</taxon>
        <taxon>Bacilli</taxon>
        <taxon>Bacillales</taxon>
        <taxon>Bacillaceae</taxon>
        <taxon>Sediminibacillus</taxon>
    </lineage>
</organism>
<sequence length="357" mass="41131">MKLGARMLKTGLAVAISLYIATLAGLPTPIFAGIAAVFAVQPSIYRSFQSIVEQIQANIIGAATAILIVLTLGNDPFVIGFTTIVVIGMCIKLNMNQSTMMLAVVAVIAIMESTEMEFITFALMRFSSLTLGILAAFVVNLFFLPPKYETKLFQKIDRTTSDILQWLRVTTRHLSDEPALKGEIERIQDEIRYIDQTYIFYAEERTYLKKNQYSKARKLIVFRQLIACTKKSFDVLQAFNRLGEKIENIPKNFQDALVQELDKVIHSHEKLILSSMGRIRKDHKETLRLISEPDLLRLVETLIHVYQEKEEERLIFLPLASQLMEYHHELKHLRRLLKSYQQYHQDEKFNVTPEYKK</sequence>
<feature type="transmembrane region" description="Helical" evidence="6">
    <location>
        <begin position="55"/>
        <end position="72"/>
    </location>
</feature>
<dbReference type="PANTHER" id="PTHR30509">
    <property type="entry name" value="P-HYDROXYBENZOIC ACID EFFLUX PUMP SUBUNIT-RELATED"/>
    <property type="match status" value="1"/>
</dbReference>
<keyword evidence="3 6" id="KW-0812">Transmembrane</keyword>
<dbReference type="AlphaFoldDB" id="A0A1G9VJJ5"/>
<reference evidence="8" key="1">
    <citation type="submission" date="2016-10" db="EMBL/GenBank/DDBJ databases">
        <authorList>
            <person name="Varghese N."/>
            <person name="Submissions S."/>
        </authorList>
    </citation>
    <scope>NUCLEOTIDE SEQUENCE [LARGE SCALE GENOMIC DNA]</scope>
    <source>
        <strain evidence="8">CGMCC 1.6199</strain>
    </source>
</reference>
<evidence type="ECO:0000256" key="4">
    <source>
        <dbReference type="ARBA" id="ARBA00022989"/>
    </source>
</evidence>
<dbReference type="STRING" id="482461.SAMN05216244_3310"/>
<keyword evidence="2" id="KW-1003">Cell membrane</keyword>
<dbReference type="RefSeq" id="WP_074600360.1">
    <property type="nucleotide sequence ID" value="NZ_FNHF01000004.1"/>
</dbReference>
<evidence type="ECO:0000256" key="3">
    <source>
        <dbReference type="ARBA" id="ARBA00022692"/>
    </source>
</evidence>
<keyword evidence="4 6" id="KW-1133">Transmembrane helix</keyword>
<evidence type="ECO:0000256" key="1">
    <source>
        <dbReference type="ARBA" id="ARBA00004651"/>
    </source>
</evidence>
<dbReference type="PANTHER" id="PTHR30509:SF27">
    <property type="entry name" value="UPF0421 PROTEIN YGAE"/>
    <property type="match status" value="1"/>
</dbReference>
<comment type="subcellular location">
    <subcellularLocation>
        <location evidence="1">Cell membrane</location>
        <topology evidence="1">Multi-pass membrane protein</topology>
    </subcellularLocation>
</comment>
<keyword evidence="8" id="KW-1185">Reference proteome</keyword>
<dbReference type="EMBL" id="FNHF01000004">
    <property type="protein sequence ID" value="SDM72364.1"/>
    <property type="molecule type" value="Genomic_DNA"/>
</dbReference>
<feature type="transmembrane region" description="Helical" evidence="6">
    <location>
        <begin position="122"/>
        <end position="144"/>
    </location>
</feature>
<evidence type="ECO:0000256" key="5">
    <source>
        <dbReference type="ARBA" id="ARBA00023136"/>
    </source>
</evidence>
<dbReference type="InterPro" id="IPR010343">
    <property type="entry name" value="ArAE_1"/>
</dbReference>
<dbReference type="GO" id="GO:0005886">
    <property type="term" value="C:plasma membrane"/>
    <property type="evidence" value="ECO:0007669"/>
    <property type="project" value="UniProtKB-SubCell"/>
</dbReference>
<feature type="transmembrane region" description="Helical" evidence="6">
    <location>
        <begin position="84"/>
        <end position="110"/>
    </location>
</feature>
<evidence type="ECO:0000313" key="8">
    <source>
        <dbReference type="Proteomes" id="UP000182347"/>
    </source>
</evidence>
<evidence type="ECO:0000313" key="7">
    <source>
        <dbReference type="EMBL" id="SDM72364.1"/>
    </source>
</evidence>